<evidence type="ECO:0000256" key="1">
    <source>
        <dbReference type="SAM" id="SignalP"/>
    </source>
</evidence>
<keyword evidence="1" id="KW-0732">Signal</keyword>
<accession>A0A1I3QSX4</accession>
<feature type="chain" id="PRO_5011727675" description="Outer membrane protein beta-barrel domain-containing protein" evidence="1">
    <location>
        <begin position="22"/>
        <end position="219"/>
    </location>
</feature>
<keyword evidence="3" id="KW-1185">Reference proteome</keyword>
<evidence type="ECO:0000313" key="3">
    <source>
        <dbReference type="Proteomes" id="UP000198670"/>
    </source>
</evidence>
<dbReference type="EMBL" id="FOQO01000009">
    <property type="protein sequence ID" value="SFJ37198.1"/>
    <property type="molecule type" value="Genomic_DNA"/>
</dbReference>
<reference evidence="2 3" key="1">
    <citation type="submission" date="2016-10" db="EMBL/GenBank/DDBJ databases">
        <authorList>
            <person name="de Groot N.N."/>
        </authorList>
    </citation>
    <scope>NUCLEOTIDE SEQUENCE [LARGE SCALE GENOMIC DNA]</scope>
    <source>
        <strain evidence="2 3">RK1</strain>
    </source>
</reference>
<evidence type="ECO:0000313" key="2">
    <source>
        <dbReference type="EMBL" id="SFJ37198.1"/>
    </source>
</evidence>
<evidence type="ECO:0008006" key="4">
    <source>
        <dbReference type="Google" id="ProtNLM"/>
    </source>
</evidence>
<sequence length="219" mass="24546">MSTPSLRIVFFLLLVTGTARAQLGADTIHHQKIFVVSGLGWGFALGETSEVLQAKFSNSLGLDISLANRHYFLYPSVDFLSYRYNQQLHDPDYQHDLEKGRSNFYMLNLAGGVRRQLEKLNLYAYAGPGAGVVVEPRARVSEERQRVIIENTTHLTPTLRAGVGADYKIGGFFLMIEAGWLHNFRKVQDRQVNLLSLYGGLKTDVTTLKNNVARVMGIQ</sequence>
<proteinExistence type="predicted"/>
<gene>
    <name evidence="2" type="ORF">SAMN05444682_109111</name>
</gene>
<feature type="signal peptide" evidence="1">
    <location>
        <begin position="1"/>
        <end position="21"/>
    </location>
</feature>
<organism evidence="2 3">
    <name type="scientific">Parapedobacter indicus</name>
    <dbReference type="NCBI Taxonomy" id="1477437"/>
    <lineage>
        <taxon>Bacteria</taxon>
        <taxon>Pseudomonadati</taxon>
        <taxon>Bacteroidota</taxon>
        <taxon>Sphingobacteriia</taxon>
        <taxon>Sphingobacteriales</taxon>
        <taxon>Sphingobacteriaceae</taxon>
        <taxon>Parapedobacter</taxon>
    </lineage>
</organism>
<dbReference type="AlphaFoldDB" id="A0A1I3QSX4"/>
<dbReference type="STRING" id="1477437.SAMN05444682_109111"/>
<dbReference type="Proteomes" id="UP000198670">
    <property type="component" value="Unassembled WGS sequence"/>
</dbReference>
<name>A0A1I3QSX4_9SPHI</name>
<dbReference type="RefSeq" id="WP_143072962.1">
    <property type="nucleotide sequence ID" value="NZ_FOQO01000009.1"/>
</dbReference>
<dbReference type="OrthoDB" id="790079at2"/>
<protein>
    <recommendedName>
        <fullName evidence="4">Outer membrane protein beta-barrel domain-containing protein</fullName>
    </recommendedName>
</protein>